<name>A0ABQ4RZN5_9HYPH</name>
<dbReference type="Proteomes" id="UP001055125">
    <property type="component" value="Unassembled WGS sequence"/>
</dbReference>
<organism evidence="1 2">
    <name type="scientific">Methylobacterium iners</name>
    <dbReference type="NCBI Taxonomy" id="418707"/>
    <lineage>
        <taxon>Bacteria</taxon>
        <taxon>Pseudomonadati</taxon>
        <taxon>Pseudomonadota</taxon>
        <taxon>Alphaproteobacteria</taxon>
        <taxon>Hyphomicrobiales</taxon>
        <taxon>Methylobacteriaceae</taxon>
        <taxon>Methylobacterium</taxon>
    </lineage>
</organism>
<dbReference type="EMBL" id="BPQP01000032">
    <property type="protein sequence ID" value="GJD95022.1"/>
    <property type="molecule type" value="Genomic_DNA"/>
</dbReference>
<gene>
    <name evidence="1" type="ORF">OCOJLMKI_2231</name>
</gene>
<dbReference type="RefSeq" id="WP_238244174.1">
    <property type="nucleotide sequence ID" value="NZ_BPQP01000032.1"/>
</dbReference>
<comment type="caution">
    <text evidence="1">The sequence shown here is derived from an EMBL/GenBank/DDBJ whole genome shotgun (WGS) entry which is preliminary data.</text>
</comment>
<sequence length="104" mass="11023">MSADETTPYVSKVGLKALTLSPLTETVGADYVGTLSNRTQGSTITLVSVTWTLDSANVTSAWIADGDNIRYPKAVAGTYNVLINESFPNAVNDNRQTSQSVAIP</sequence>
<protein>
    <submittedName>
        <fullName evidence="1">Uncharacterized protein</fullName>
    </submittedName>
</protein>
<evidence type="ECO:0000313" key="1">
    <source>
        <dbReference type="EMBL" id="GJD95022.1"/>
    </source>
</evidence>
<reference evidence="1" key="2">
    <citation type="submission" date="2021-08" db="EMBL/GenBank/DDBJ databases">
        <authorList>
            <person name="Tani A."/>
            <person name="Ola A."/>
            <person name="Ogura Y."/>
            <person name="Katsura K."/>
            <person name="Hayashi T."/>
        </authorList>
    </citation>
    <scope>NUCLEOTIDE SEQUENCE</scope>
    <source>
        <strain evidence="1">DSM 19015</strain>
    </source>
</reference>
<accession>A0ABQ4RZN5</accession>
<proteinExistence type="predicted"/>
<reference evidence="1" key="1">
    <citation type="journal article" date="2021" name="Front. Microbiol.">
        <title>Comprehensive Comparative Genomics and Phenotyping of Methylobacterium Species.</title>
        <authorList>
            <person name="Alessa O."/>
            <person name="Ogura Y."/>
            <person name="Fujitani Y."/>
            <person name="Takami H."/>
            <person name="Hayashi T."/>
            <person name="Sahin N."/>
            <person name="Tani A."/>
        </authorList>
    </citation>
    <scope>NUCLEOTIDE SEQUENCE</scope>
    <source>
        <strain evidence="1">DSM 19015</strain>
    </source>
</reference>
<evidence type="ECO:0000313" key="2">
    <source>
        <dbReference type="Proteomes" id="UP001055125"/>
    </source>
</evidence>
<keyword evidence="2" id="KW-1185">Reference proteome</keyword>